<dbReference type="Gene3D" id="2.180.10.10">
    <property type="entry name" value="RHS repeat-associated core"/>
    <property type="match status" value="2"/>
</dbReference>
<feature type="region of interest" description="Disordered" evidence="2">
    <location>
        <begin position="1193"/>
        <end position="1235"/>
    </location>
</feature>
<evidence type="ECO:0000256" key="1">
    <source>
        <dbReference type="ARBA" id="ARBA00022737"/>
    </source>
</evidence>
<organism evidence="5 6">
    <name type="scientific">Streptomyces sp. 900129855</name>
    <dbReference type="NCBI Taxonomy" id="3155129"/>
    <lineage>
        <taxon>Bacteria</taxon>
        <taxon>Bacillati</taxon>
        <taxon>Actinomycetota</taxon>
        <taxon>Actinomycetes</taxon>
        <taxon>Kitasatosporales</taxon>
        <taxon>Streptomycetaceae</taxon>
        <taxon>Streptomyces</taxon>
    </lineage>
</organism>
<feature type="compositionally biased region" description="Low complexity" evidence="2">
    <location>
        <begin position="1840"/>
        <end position="1851"/>
    </location>
</feature>
<feature type="region of interest" description="Disordered" evidence="2">
    <location>
        <begin position="1838"/>
        <end position="1861"/>
    </location>
</feature>
<dbReference type="InterPro" id="IPR006530">
    <property type="entry name" value="YD"/>
</dbReference>
<reference evidence="5 6" key="1">
    <citation type="submission" date="2024-06" db="EMBL/GenBank/DDBJ databases">
        <title>The Natural Products Discovery Center: Release of the First 8490 Sequenced Strains for Exploring Actinobacteria Biosynthetic Diversity.</title>
        <authorList>
            <person name="Kalkreuter E."/>
            <person name="Kautsar S.A."/>
            <person name="Yang D."/>
            <person name="Bader C.D."/>
            <person name="Teijaro C.N."/>
            <person name="Fluegel L."/>
            <person name="Davis C.M."/>
            <person name="Simpson J.R."/>
            <person name="Lauterbach L."/>
            <person name="Steele A.D."/>
            <person name="Gui C."/>
            <person name="Meng S."/>
            <person name="Li G."/>
            <person name="Viehrig K."/>
            <person name="Ye F."/>
            <person name="Su P."/>
            <person name="Kiefer A.F."/>
            <person name="Nichols A."/>
            <person name="Cepeda A.J."/>
            <person name="Yan W."/>
            <person name="Fan B."/>
            <person name="Jiang Y."/>
            <person name="Adhikari A."/>
            <person name="Zheng C.-J."/>
            <person name="Schuster L."/>
            <person name="Cowan T.M."/>
            <person name="Smanski M.J."/>
            <person name="Chevrette M.G."/>
            <person name="De Carvalho L.P.S."/>
            <person name="Shen B."/>
        </authorList>
    </citation>
    <scope>NUCLEOTIDE SEQUENCE [LARGE SCALE GENOMIC DNA]</scope>
    <source>
        <strain evidence="5 6">NPDC033843</strain>
    </source>
</reference>
<dbReference type="InterPro" id="IPR056823">
    <property type="entry name" value="TEN-like_YD-shell"/>
</dbReference>
<gene>
    <name evidence="5" type="ORF">AB0E89_13345</name>
</gene>
<dbReference type="Pfam" id="PF25023">
    <property type="entry name" value="TEN_YD-shell"/>
    <property type="match status" value="1"/>
</dbReference>
<dbReference type="CDD" id="cd00081">
    <property type="entry name" value="Hint"/>
    <property type="match status" value="1"/>
</dbReference>
<feature type="domain" description="Hint" evidence="4">
    <location>
        <begin position="2025"/>
        <end position="2128"/>
    </location>
</feature>
<evidence type="ECO:0000313" key="6">
    <source>
        <dbReference type="Proteomes" id="UP001550739"/>
    </source>
</evidence>
<feature type="compositionally biased region" description="Low complexity" evidence="2">
    <location>
        <begin position="1215"/>
        <end position="1225"/>
    </location>
</feature>
<dbReference type="NCBIfam" id="TIGR01643">
    <property type="entry name" value="YD_repeat_2x"/>
    <property type="match status" value="1"/>
</dbReference>
<proteinExistence type="predicted"/>
<accession>A0ABV2ZGA6</accession>
<dbReference type="EMBL" id="JBEZVE010000006">
    <property type="protein sequence ID" value="MEU3781550.1"/>
    <property type="molecule type" value="Genomic_DNA"/>
</dbReference>
<dbReference type="SUPFAM" id="SSF51294">
    <property type="entry name" value="Hedgehog/intein (Hint) domain"/>
    <property type="match status" value="1"/>
</dbReference>
<dbReference type="SMART" id="SM00306">
    <property type="entry name" value="HintN"/>
    <property type="match status" value="1"/>
</dbReference>
<evidence type="ECO:0000256" key="2">
    <source>
        <dbReference type="SAM" id="MobiDB-lite"/>
    </source>
</evidence>
<comment type="caution">
    <text evidence="5">The sequence shown here is derived from an EMBL/GenBank/DDBJ whole genome shotgun (WGS) entry which is preliminary data.</text>
</comment>
<feature type="compositionally biased region" description="Low complexity" evidence="2">
    <location>
        <begin position="2002"/>
        <end position="2016"/>
    </location>
</feature>
<feature type="signal peptide" evidence="3">
    <location>
        <begin position="1"/>
        <end position="32"/>
    </location>
</feature>
<dbReference type="PANTHER" id="PTHR32305:SF17">
    <property type="entry name" value="TRNA NUCLEASE WAPA"/>
    <property type="match status" value="1"/>
</dbReference>
<keyword evidence="3" id="KW-0732">Signal</keyword>
<dbReference type="InterPro" id="IPR003587">
    <property type="entry name" value="Hint_dom_N"/>
</dbReference>
<dbReference type="NCBIfam" id="TIGR03696">
    <property type="entry name" value="Rhs_assc_core"/>
    <property type="match status" value="1"/>
</dbReference>
<dbReference type="Pfam" id="PF05593">
    <property type="entry name" value="RHS_repeat"/>
    <property type="match status" value="1"/>
</dbReference>
<evidence type="ECO:0000313" key="5">
    <source>
        <dbReference type="EMBL" id="MEU3781550.1"/>
    </source>
</evidence>
<dbReference type="Gene3D" id="2.170.16.10">
    <property type="entry name" value="Hedgehog/Intein (Hint) domain"/>
    <property type="match status" value="1"/>
</dbReference>
<protein>
    <submittedName>
        <fullName evidence="5">Polymorphic toxin-type HINT domain-containing protein</fullName>
    </submittedName>
</protein>
<dbReference type="InterPro" id="IPR036844">
    <property type="entry name" value="Hint_dom_sf"/>
</dbReference>
<dbReference type="Pfam" id="PF07591">
    <property type="entry name" value="PT-HINT"/>
    <property type="match status" value="1"/>
</dbReference>
<keyword evidence="6" id="KW-1185">Reference proteome</keyword>
<name>A0ABV2ZGA6_9ACTN</name>
<dbReference type="InterPro" id="IPR022385">
    <property type="entry name" value="Rhs_assc_core"/>
</dbReference>
<dbReference type="Proteomes" id="UP001550739">
    <property type="component" value="Unassembled WGS sequence"/>
</dbReference>
<dbReference type="PANTHER" id="PTHR32305">
    <property type="match status" value="1"/>
</dbReference>
<evidence type="ECO:0000259" key="4">
    <source>
        <dbReference type="SMART" id="SM00306"/>
    </source>
</evidence>
<dbReference type="RefSeq" id="WP_334579028.1">
    <property type="nucleotide sequence ID" value="NZ_JBEZVE010000006.1"/>
</dbReference>
<evidence type="ECO:0000256" key="3">
    <source>
        <dbReference type="SAM" id="SignalP"/>
    </source>
</evidence>
<keyword evidence="1" id="KW-0677">Repeat</keyword>
<dbReference type="InterPro" id="IPR031325">
    <property type="entry name" value="RHS_repeat"/>
</dbReference>
<feature type="chain" id="PRO_5047262014" evidence="3">
    <location>
        <begin position="33"/>
        <end position="2295"/>
    </location>
</feature>
<feature type="region of interest" description="Disordered" evidence="2">
    <location>
        <begin position="2002"/>
        <end position="2023"/>
    </location>
</feature>
<feature type="compositionally biased region" description="Polar residues" evidence="2">
    <location>
        <begin position="1193"/>
        <end position="1208"/>
    </location>
</feature>
<dbReference type="InterPro" id="IPR050708">
    <property type="entry name" value="T6SS_VgrG/RHS"/>
</dbReference>
<sequence>MGGLRRTRLWVVAVTASALVATGLGTAPAVWATERHGHNTMDTPEAKNGTAVPFKAKKFTATDPAKAAAARTAERVAKPVVWPAASAATLPVAVKAALARATSVGNLPLKVSAPAKGVAPAKVAVKVAAHSTAAALGINGTVLSVARADGRKGTAQTRLTLDYSGFANAYGGDYASRLTLVRLPACSLTTPALEKCRTTTPVATTNDVEQHTLTTTAPVTSAAITAFAATAATATSGAGSYQATSLNPSAAWNAGGSSGDFTWSYPLSVPPSNGGPAPNLSIAYDAQSVDGRLPSTNNQPSWVGEGFDLSTSYIERSYDSCDDDGQKDKNDECWANDNATLVLGGKSSPLIKDKTSGDWHPKTDDGERVVHSTGATNGDNDGEYWTVTTQDGTQYVFGKNRLPGWTTGAAVTNSTYTAPVFGDDTGEPGYDQGTAFSGRALTQAWRWNLDYVVDPHGNAMSYWYTKETNYYAKNGTTTDNGTVYDRGGYLSRIDYGITSSTVFGTAPEKVTFTTAERCVVTSGEDCSSLTSTTAAHWPDVPFDQICASGKVCKATGPTFFSRKRLTGVTTSVWDASLSTPAYRDVDSWAFAHAFPDPGDGTSAGLWLRSITRTGKDGGTTAMPPVTFEGIQLFNRVDTTHDDIAALVKWRVRKITSETGSVLTVNYSDPQCVAGTTMPSGPDSDTLRCFPMYWQPPYTADPQLDWFHKYVITQVTESDPTGGAPLKETDYTYNGSPAWHYDTDNVTAPAKRKTWSVWRGYGSVTSTTGDAQSTRTKTVSTYFRGMDGDKHSDGTTRTAKVTDSTGTAVTDADPLAGTVREAITYNGSTEVSGTITDPWIRRTGTDGTRDSAYTRARTVHNRTDLSSGGTRDTTVTTTYDDTTGAALTVDDSGDTAVTGDEQCTRTTLADNTTAWLRAFPVRVETVDVACDATANRPNDVVSDVRTLYDSQAYGTAPTIGDETSTQRLSSYSGGSPVYQTVSTSHYDSQGRVDSVKDTNAAVVSTTKYTPATGGPLTSTVTTDAKGYSTTTNFDPARGIATSVIDPNTKRTDYSYDALGRVTGLWLANRSKSSNQPASLVYTYSISNTAASVVSTGKLNNDGTTYDTTYALYDALLRPRQTQTPAPGGGRVIAETKYDSRGLAVEADADYTDTSAPSGTLANITSAVPAQTLTTYDGAGRATAADFYANGAKRSTTSTAYGGDRTTVTPPQGGIATTTLTDTLGRTTETRQYDSGAPTGSYTSIKYAYDAMSRLKSVVDDDGNTWSYGYDLMGRKTSSTDPDAGRTTTAYNELDQVASTTTAVGTAEEKTLSYSYDALGRKTDMYDGTTKDATHELAKWTYDSLVKGRPTSAIRYVGGSSGKAYISQVGAYDSLYRPTLTRVTIPSVTGEEALAGSYTSTIGYNLDGTVQVTSDPVAGGLPSESLEYGYNDLSMPTTLSGATGYVEKTNYTKLSDIAQVTLGVSSADTAKWLQITNTYEDGTRRLQRELVTDDTHTAPVQDTTYTYDDYGNPTKVATHADATDDVQCYRYDGHDRLTEAWTATDGCSASPSTAVLGGPAPYWQSFAYDDLGNRKTQVNHATATGGDDSTTSFVYPTPGTSQAHTLTSSTTVTGSTTTSASYTYDASGNTHTRVLDGRTQTLDWDDEGHLAKATNADGTSASYLYDADGNRLLSRDDSGTTLYLGDTEVRLAKGTTTTTGTRYYSWAGQTVAVRTSSGSLQWQVADAHDTAETAVDATTQAITRRRLDPFGNTRGTQPTSGSWLGDKGFVAGVQDTTSGLTHLGAREYDPTIGRFVSDDPVLELTDAQQIDGYTYAADNPVSNSDPSGLYLPIGFSGGGGSDDTASSSSSSDSGTHHSGGGSHYLGNGHHHSCGLSLSCHVSDLAHKAYHAVQRHPVIAAVVATAAVVGVVACVAATAGGCAAVLAAGAEGFTAGAEAGSLGGAVVGASVGVAAEGGSVIAGSMGIAGAGAAAVAKGTETASAAKAATRSGAKAADTAAEGTAAAGAARGGQRAETAAPRSGAAKCDHSFLPATKVLMADGHEKQIKDIKAGDKVRATDPETGQSQSRTVEKLITTKYDRDFATITIRDTDGGKPSKIVATVTHPFWVESKGEWVDAGHLKPGMRLHTASGLAVAISSVKIWHEEHLTHDLTVSVTHTYYVLAGATPLLVHNCGGTATVRWDPDMGHATIRVEAPGGQPLETEQLINGVGHNGNFNGLPTTGTVAEDLGPNTIELAFHLPDVQAALRAQMETIGADLGPYDGIHNSCVTYCVGILRDGGVDIPEGARGMVRLKRMLE</sequence>